<dbReference type="InterPro" id="IPR000192">
    <property type="entry name" value="Aminotrans_V_dom"/>
</dbReference>
<dbReference type="EMBL" id="CP002456">
    <property type="protein sequence ID" value="ADU92082.1"/>
    <property type="molecule type" value="Genomic_DNA"/>
</dbReference>
<feature type="binding site" evidence="12">
    <location>
        <position position="41"/>
    </location>
    <ligand>
        <name>L-glutamate</name>
        <dbReference type="ChEBI" id="CHEBI:29985"/>
    </ligand>
</feature>
<evidence type="ECO:0000256" key="11">
    <source>
        <dbReference type="ARBA" id="ARBA00049007"/>
    </source>
</evidence>
<reference evidence="15 16" key="1">
    <citation type="journal article" date="2011" name="J. Bacteriol.">
        <title>Genome sequence of Taylorella equigenitalis MCE9, the causative agent of contagious equine metritis.</title>
        <authorList>
            <person name="Hebert L."/>
            <person name="Moumen B."/>
            <person name="Duquesne F."/>
            <person name="Breuil M.F."/>
            <person name="Laugier C."/>
            <person name="Batto J.M."/>
            <person name="Renault P."/>
            <person name="Petry S."/>
        </authorList>
    </citation>
    <scope>NUCLEOTIDE SEQUENCE [LARGE SCALE GENOMIC DNA]</scope>
    <source>
        <strain evidence="15 16">MCE9</strain>
    </source>
</reference>
<keyword evidence="6 12" id="KW-0808">Transferase</keyword>
<proteinExistence type="inferred from homology"/>
<evidence type="ECO:0000256" key="6">
    <source>
        <dbReference type="ARBA" id="ARBA00022679"/>
    </source>
</evidence>
<dbReference type="InterPro" id="IPR020578">
    <property type="entry name" value="Aminotrans_V_PyrdxlP_BS"/>
</dbReference>
<evidence type="ECO:0000313" key="15">
    <source>
        <dbReference type="EMBL" id="ADU92082.1"/>
    </source>
</evidence>
<evidence type="ECO:0000256" key="8">
    <source>
        <dbReference type="ARBA" id="ARBA00023096"/>
    </source>
</evidence>
<evidence type="ECO:0000256" key="5">
    <source>
        <dbReference type="ARBA" id="ARBA00022605"/>
    </source>
</evidence>
<comment type="catalytic activity">
    <reaction evidence="11 12 13">
        <text>O-phospho-L-serine + 2-oxoglutarate = 3-phosphooxypyruvate + L-glutamate</text>
        <dbReference type="Rhea" id="RHEA:14329"/>
        <dbReference type="ChEBI" id="CHEBI:16810"/>
        <dbReference type="ChEBI" id="CHEBI:18110"/>
        <dbReference type="ChEBI" id="CHEBI:29985"/>
        <dbReference type="ChEBI" id="CHEBI:57524"/>
        <dbReference type="EC" id="2.6.1.52"/>
    </reaction>
</comment>
<dbReference type="InterPro" id="IPR015422">
    <property type="entry name" value="PyrdxlP-dep_Trfase_small"/>
</dbReference>
<keyword evidence="4 12" id="KW-0032">Aminotransferase</keyword>
<dbReference type="FunFam" id="3.90.1150.10:FF:000006">
    <property type="entry name" value="Phosphoserine aminotransferase"/>
    <property type="match status" value="1"/>
</dbReference>
<keyword evidence="8 12" id="KW-0664">Pyridoxine biosynthesis</keyword>
<comment type="function">
    <text evidence="12">Catalyzes the reversible conversion of 3-phosphohydroxypyruvate to phosphoserine and of 3-hydroxy-2-oxo-4-phosphonooxybutanoate to phosphohydroxythreonine.</text>
</comment>
<dbReference type="Proteomes" id="UP000007472">
    <property type="component" value="Chromosome"/>
</dbReference>
<evidence type="ECO:0000256" key="10">
    <source>
        <dbReference type="ARBA" id="ARBA00047630"/>
    </source>
</evidence>
<evidence type="ECO:0000313" key="16">
    <source>
        <dbReference type="Proteomes" id="UP000007472"/>
    </source>
</evidence>
<sequence length="376" mass="41402">MGVWNFSAGPAKLPKPVLEQASSEMLDWNSSGISVMEMSHRSTEYEQILQNAISDFKDLLGVPEGYSVLFMQGGATAQNALIPLNILGSRESKKAGYVLTGTWSIKSHKEATKYGDISVVASNQTDTEIDGVRYKPGMWMPEFKDWELNPNSSYVHLCSNETISGLELKELPNMKEFGFADVPMVVDMSSHILSRPVNFDGVGIIYAGAQKNLGPAGVTVLIVRDDLLGFTESNCPSVFNYENVKNANSGFNTPPTYAIYICGLVFQWLRSKGGLLAIHEQNIAKARTLYDLIDKSNGFYKNEVQTKYRSDMNVTFTLPTEELHNLFLKETKANGLLGLKGHKSVGGIRASIYNAMPIDGVKALAEFMDSFLAQHG</sequence>
<keyword evidence="12" id="KW-0963">Cytoplasm</keyword>
<dbReference type="InterPro" id="IPR022278">
    <property type="entry name" value="Pser_aminoTfrase"/>
</dbReference>
<dbReference type="Pfam" id="PF00266">
    <property type="entry name" value="Aminotran_5"/>
    <property type="match status" value="1"/>
</dbReference>
<comment type="caution">
    <text evidence="12">Lacks conserved residue(s) required for the propagation of feature annotation.</text>
</comment>
<dbReference type="GO" id="GO:0004648">
    <property type="term" value="F:O-phospho-L-serine:2-oxoglutarate aminotransferase activity"/>
    <property type="evidence" value="ECO:0007669"/>
    <property type="project" value="UniProtKB-UniRule"/>
</dbReference>
<comment type="pathway">
    <text evidence="2 12 13">Amino-acid biosynthesis; L-serine biosynthesis; L-serine from 3-phospho-D-glycerate: step 2/3.</text>
</comment>
<dbReference type="GO" id="GO:0006564">
    <property type="term" value="P:L-serine biosynthetic process"/>
    <property type="evidence" value="ECO:0007669"/>
    <property type="project" value="UniProtKB-UniRule"/>
</dbReference>
<evidence type="ECO:0000256" key="12">
    <source>
        <dbReference type="HAMAP-Rule" id="MF_00160"/>
    </source>
</evidence>
<dbReference type="PANTHER" id="PTHR43247:SF1">
    <property type="entry name" value="PHOSPHOSERINE AMINOTRANSFERASE"/>
    <property type="match status" value="1"/>
</dbReference>
<feature type="domain" description="Aminotransferase class V" evidence="14">
    <location>
        <begin position="3"/>
        <end position="364"/>
    </location>
</feature>
<dbReference type="PIRSF" id="PIRSF000525">
    <property type="entry name" value="SerC"/>
    <property type="match status" value="1"/>
</dbReference>
<evidence type="ECO:0000256" key="4">
    <source>
        <dbReference type="ARBA" id="ARBA00022576"/>
    </source>
</evidence>
<organism evidence="15 16">
    <name type="scientific">Taylorella equigenitalis (strain MCE9)</name>
    <dbReference type="NCBI Taxonomy" id="937774"/>
    <lineage>
        <taxon>Bacteria</taxon>
        <taxon>Pseudomonadati</taxon>
        <taxon>Pseudomonadota</taxon>
        <taxon>Betaproteobacteria</taxon>
        <taxon>Burkholderiales</taxon>
        <taxon>Alcaligenaceae</taxon>
        <taxon>Taylorella</taxon>
    </lineage>
</organism>
<dbReference type="PANTHER" id="PTHR43247">
    <property type="entry name" value="PHOSPHOSERINE AMINOTRANSFERASE"/>
    <property type="match status" value="1"/>
</dbReference>
<dbReference type="UniPathway" id="UPA00135">
    <property type="reaction ID" value="UER00197"/>
</dbReference>
<accession>A0A654KI28</accession>
<dbReference type="HAMAP" id="MF_00160">
    <property type="entry name" value="SerC_aminotrans_5"/>
    <property type="match status" value="1"/>
</dbReference>
<dbReference type="SUPFAM" id="SSF53383">
    <property type="entry name" value="PLP-dependent transferases"/>
    <property type="match status" value="1"/>
</dbReference>
<comment type="catalytic activity">
    <reaction evidence="10 12">
        <text>4-(phosphooxy)-L-threonine + 2-oxoglutarate = (R)-3-hydroxy-2-oxo-4-phosphooxybutanoate + L-glutamate</text>
        <dbReference type="Rhea" id="RHEA:16573"/>
        <dbReference type="ChEBI" id="CHEBI:16810"/>
        <dbReference type="ChEBI" id="CHEBI:29985"/>
        <dbReference type="ChEBI" id="CHEBI:58452"/>
        <dbReference type="ChEBI" id="CHEBI:58538"/>
        <dbReference type="EC" id="2.6.1.52"/>
    </reaction>
</comment>
<dbReference type="NCBIfam" id="TIGR01364">
    <property type="entry name" value="serC_1"/>
    <property type="match status" value="1"/>
</dbReference>
<protein>
    <recommendedName>
        <fullName evidence="12">Phosphoserine aminotransferase</fullName>
        <ecNumber evidence="12">2.6.1.52</ecNumber>
    </recommendedName>
    <alternativeName>
        <fullName evidence="12">Phosphohydroxythreonine aminotransferase</fullName>
        <shortName evidence="12">PSAT</shortName>
    </alternativeName>
</protein>
<dbReference type="Gene3D" id="3.40.640.10">
    <property type="entry name" value="Type I PLP-dependent aspartate aminotransferase-like (Major domain)"/>
    <property type="match status" value="1"/>
</dbReference>
<feature type="binding site" evidence="12">
    <location>
        <position position="210"/>
    </location>
    <ligand>
        <name>pyridoxal 5'-phosphate</name>
        <dbReference type="ChEBI" id="CHEBI:597326"/>
    </ligand>
</feature>
<evidence type="ECO:0000259" key="14">
    <source>
        <dbReference type="Pfam" id="PF00266"/>
    </source>
</evidence>
<evidence type="ECO:0000256" key="2">
    <source>
        <dbReference type="ARBA" id="ARBA00005099"/>
    </source>
</evidence>
<feature type="binding site" evidence="12">
    <location>
        <position position="162"/>
    </location>
    <ligand>
        <name>pyridoxal 5'-phosphate</name>
        <dbReference type="ChEBI" id="CHEBI:597326"/>
    </ligand>
</feature>
<feature type="binding site" evidence="12">
    <location>
        <begin position="252"/>
        <end position="253"/>
    </location>
    <ligand>
        <name>pyridoxal 5'-phosphate</name>
        <dbReference type="ChEBI" id="CHEBI:597326"/>
    </ligand>
</feature>
<feature type="binding site" evidence="12">
    <location>
        <position position="103"/>
    </location>
    <ligand>
        <name>pyridoxal 5'-phosphate</name>
        <dbReference type="ChEBI" id="CHEBI:597326"/>
    </ligand>
</feature>
<evidence type="ECO:0000256" key="1">
    <source>
        <dbReference type="ARBA" id="ARBA00004915"/>
    </source>
</evidence>
<dbReference type="PROSITE" id="PS00595">
    <property type="entry name" value="AA_TRANSFER_CLASS_5"/>
    <property type="match status" value="1"/>
</dbReference>
<dbReference type="KEGG" id="teq:TEQUI_1159"/>
<feature type="binding site" evidence="12">
    <location>
        <position position="187"/>
    </location>
    <ligand>
        <name>pyridoxal 5'-phosphate</name>
        <dbReference type="ChEBI" id="CHEBI:597326"/>
    </ligand>
</feature>
<dbReference type="GO" id="GO:0030170">
    <property type="term" value="F:pyridoxal phosphate binding"/>
    <property type="evidence" value="ECO:0007669"/>
    <property type="project" value="UniProtKB-UniRule"/>
</dbReference>
<evidence type="ECO:0000256" key="13">
    <source>
        <dbReference type="RuleBase" id="RU004505"/>
    </source>
</evidence>
<comment type="pathway">
    <text evidence="1 12">Cofactor biosynthesis; pyridoxine 5'-phosphate biosynthesis; pyridoxine 5'-phosphate from D-erythrose 4-phosphate: step 3/5.</text>
</comment>
<evidence type="ECO:0000256" key="7">
    <source>
        <dbReference type="ARBA" id="ARBA00022898"/>
    </source>
</evidence>
<dbReference type="GO" id="GO:0008615">
    <property type="term" value="P:pyridoxine biosynthetic process"/>
    <property type="evidence" value="ECO:0007669"/>
    <property type="project" value="UniProtKB-UniRule"/>
</dbReference>
<feature type="modified residue" description="N6-(pyridoxal phosphate)lysine" evidence="12">
    <location>
        <position position="211"/>
    </location>
</feature>
<dbReference type="InterPro" id="IPR015421">
    <property type="entry name" value="PyrdxlP-dep_Trfase_major"/>
</dbReference>
<gene>
    <name evidence="12" type="primary">serC</name>
    <name evidence="15" type="ordered locus">TEQUI_1159</name>
</gene>
<keyword evidence="9 12" id="KW-0718">Serine biosynthesis</keyword>
<comment type="subcellular location">
    <subcellularLocation>
        <location evidence="12">Cytoplasm</location>
    </subcellularLocation>
</comment>
<keyword evidence="5 12" id="KW-0028">Amino-acid biosynthesis</keyword>
<evidence type="ECO:0000256" key="3">
    <source>
        <dbReference type="ARBA" id="ARBA00006904"/>
    </source>
</evidence>
<keyword evidence="7 12" id="KW-0663">Pyridoxal phosphate</keyword>
<evidence type="ECO:0000256" key="9">
    <source>
        <dbReference type="ARBA" id="ARBA00023299"/>
    </source>
</evidence>
<name>A0A654KI28_TAYEM</name>
<comment type="cofactor">
    <cofactor evidence="12">
        <name>pyridoxal 5'-phosphate</name>
        <dbReference type="ChEBI" id="CHEBI:597326"/>
    </cofactor>
    <text evidence="12">Binds 1 pyridoxal phosphate per subunit.</text>
</comment>
<dbReference type="Gene3D" id="3.90.1150.10">
    <property type="entry name" value="Aspartate Aminotransferase, domain 1"/>
    <property type="match status" value="1"/>
</dbReference>
<comment type="subunit">
    <text evidence="12">Homodimer.</text>
</comment>
<dbReference type="NCBIfam" id="NF003764">
    <property type="entry name" value="PRK05355.1"/>
    <property type="match status" value="1"/>
</dbReference>
<dbReference type="UniPathway" id="UPA00244">
    <property type="reaction ID" value="UER00311"/>
</dbReference>
<dbReference type="EC" id="2.6.1.52" evidence="12"/>
<comment type="similarity">
    <text evidence="3 12">Belongs to the class-V pyridoxal-phosphate-dependent aminotransferase family. SerC subfamily.</text>
</comment>
<dbReference type="AlphaFoldDB" id="A0A654KI28"/>
<feature type="binding site" evidence="12">
    <location>
        <begin position="75"/>
        <end position="76"/>
    </location>
    <ligand>
        <name>pyridoxal 5'-phosphate</name>
        <dbReference type="ChEBI" id="CHEBI:597326"/>
    </ligand>
</feature>
<dbReference type="InterPro" id="IPR015424">
    <property type="entry name" value="PyrdxlP-dep_Trfase"/>
</dbReference>
<dbReference type="FunFam" id="3.40.640.10:FF:000010">
    <property type="entry name" value="Phosphoserine aminotransferase"/>
    <property type="match status" value="1"/>
</dbReference>
<dbReference type="GO" id="GO:0005737">
    <property type="term" value="C:cytoplasm"/>
    <property type="evidence" value="ECO:0007669"/>
    <property type="project" value="UniProtKB-SubCell"/>
</dbReference>